<evidence type="ECO:0000313" key="2">
    <source>
        <dbReference type="RefSeq" id="XP_033455437.1"/>
    </source>
</evidence>
<dbReference type="OrthoDB" id="5006988at2759"/>
<reference evidence="2" key="1">
    <citation type="submission" date="2020-01" db="EMBL/GenBank/DDBJ databases">
        <authorList>
            <consortium name="DOE Joint Genome Institute"/>
            <person name="Haridas S."/>
            <person name="Albert R."/>
            <person name="Binder M."/>
            <person name="Bloem J."/>
            <person name="Labutti K."/>
            <person name="Salamov A."/>
            <person name="Andreopoulos B."/>
            <person name="Baker S.E."/>
            <person name="Barry K."/>
            <person name="Bills G."/>
            <person name="Bluhm B.H."/>
            <person name="Cannon C."/>
            <person name="Castanera R."/>
            <person name="Culley D.E."/>
            <person name="Daum C."/>
            <person name="Ezra D."/>
            <person name="Gonzalez J.B."/>
            <person name="Henrissat B."/>
            <person name="Kuo A."/>
            <person name="Liang C."/>
            <person name="Lipzen A."/>
            <person name="Lutzoni F."/>
            <person name="Magnuson J."/>
            <person name="Mondo S."/>
            <person name="Nolan M."/>
            <person name="Ohm R."/>
            <person name="Pangilinan J."/>
            <person name="Park H.-J."/>
            <person name="Ramirez L."/>
            <person name="Alfaro M."/>
            <person name="Sun H."/>
            <person name="Tritt A."/>
            <person name="Yoshinaga Y."/>
            <person name="Zwiers L.-H."/>
            <person name="Turgeon B.G."/>
            <person name="Goodwin S.B."/>
            <person name="Spatafora J.W."/>
            <person name="Crous P.W."/>
            <person name="Grigoriev I.V."/>
        </authorList>
    </citation>
    <scope>NUCLEOTIDE SEQUENCE</scope>
    <source>
        <strain evidence="2">CBS 342.82</strain>
    </source>
</reference>
<sequence>MSLEVRQHPPSSRICTSPYLRIMRWSTIYQILVAAATLSQALIIPSDISADGVYKVITKTDGTEVHTKVASVSARSEISSIRSLHRRASSDYTWCGCGTVLDPARCDDANADLQRQLVQYGAIGPGLSYYSIRGNVVAFACSRDSVPIRWGGRQIETNNWHITQSCGPYTAGTLQIGNSYFGYMRYANGVDFCRDSDRYTRHTC</sequence>
<dbReference type="Proteomes" id="UP000504637">
    <property type="component" value="Unplaced"/>
</dbReference>
<reference evidence="2" key="2">
    <citation type="submission" date="2020-04" db="EMBL/GenBank/DDBJ databases">
        <authorList>
            <consortium name="NCBI Genome Project"/>
        </authorList>
    </citation>
    <scope>NUCLEOTIDE SEQUENCE</scope>
    <source>
        <strain evidence="2">CBS 342.82</strain>
    </source>
</reference>
<dbReference type="GeneID" id="54365873"/>
<reference evidence="2" key="3">
    <citation type="submission" date="2025-08" db="UniProtKB">
        <authorList>
            <consortium name="RefSeq"/>
        </authorList>
    </citation>
    <scope>IDENTIFICATION</scope>
    <source>
        <strain evidence="2">CBS 342.82</strain>
    </source>
</reference>
<name>A0A6J3LRD6_9PEZI</name>
<protein>
    <submittedName>
        <fullName evidence="2">Uncharacterized protein</fullName>
    </submittedName>
</protein>
<dbReference type="AlphaFoldDB" id="A0A6J3LRD6"/>
<organism evidence="2">
    <name type="scientific">Dissoconium aciculare CBS 342.82</name>
    <dbReference type="NCBI Taxonomy" id="1314786"/>
    <lineage>
        <taxon>Eukaryota</taxon>
        <taxon>Fungi</taxon>
        <taxon>Dikarya</taxon>
        <taxon>Ascomycota</taxon>
        <taxon>Pezizomycotina</taxon>
        <taxon>Dothideomycetes</taxon>
        <taxon>Dothideomycetidae</taxon>
        <taxon>Mycosphaerellales</taxon>
        <taxon>Dissoconiaceae</taxon>
        <taxon>Dissoconium</taxon>
    </lineage>
</organism>
<accession>A0A6J3LRD6</accession>
<dbReference type="RefSeq" id="XP_033455437.1">
    <property type="nucleotide sequence ID" value="XM_033608074.1"/>
</dbReference>
<evidence type="ECO:0000313" key="1">
    <source>
        <dbReference type="Proteomes" id="UP000504637"/>
    </source>
</evidence>
<gene>
    <name evidence="2" type="ORF">K489DRAFT_413698</name>
</gene>
<proteinExistence type="predicted"/>
<keyword evidence="1" id="KW-1185">Reference proteome</keyword>